<evidence type="ECO:0000313" key="2">
    <source>
        <dbReference type="EMBL" id="KAF2459903.1"/>
    </source>
</evidence>
<evidence type="ECO:0000313" key="3">
    <source>
        <dbReference type="Proteomes" id="UP000799766"/>
    </source>
</evidence>
<dbReference type="AlphaFoldDB" id="A0A6A6P8W9"/>
<reference evidence="2" key="1">
    <citation type="journal article" date="2020" name="Stud. Mycol.">
        <title>101 Dothideomycetes genomes: a test case for predicting lifestyles and emergence of pathogens.</title>
        <authorList>
            <person name="Haridas S."/>
            <person name="Albert R."/>
            <person name="Binder M."/>
            <person name="Bloem J."/>
            <person name="Labutti K."/>
            <person name="Salamov A."/>
            <person name="Andreopoulos B."/>
            <person name="Baker S."/>
            <person name="Barry K."/>
            <person name="Bills G."/>
            <person name="Bluhm B."/>
            <person name="Cannon C."/>
            <person name="Castanera R."/>
            <person name="Culley D."/>
            <person name="Daum C."/>
            <person name="Ezra D."/>
            <person name="Gonzalez J."/>
            <person name="Henrissat B."/>
            <person name="Kuo A."/>
            <person name="Liang C."/>
            <person name="Lipzen A."/>
            <person name="Lutzoni F."/>
            <person name="Magnuson J."/>
            <person name="Mondo S."/>
            <person name="Nolan M."/>
            <person name="Ohm R."/>
            <person name="Pangilinan J."/>
            <person name="Park H.-J."/>
            <person name="Ramirez L."/>
            <person name="Alfaro M."/>
            <person name="Sun H."/>
            <person name="Tritt A."/>
            <person name="Yoshinaga Y."/>
            <person name="Zwiers L.-H."/>
            <person name="Turgeon B."/>
            <person name="Goodwin S."/>
            <person name="Spatafora J."/>
            <person name="Crous P."/>
            <person name="Grigoriev I."/>
        </authorList>
    </citation>
    <scope>NUCLEOTIDE SEQUENCE</scope>
    <source>
        <strain evidence="2">ATCC 16933</strain>
    </source>
</reference>
<name>A0A6A6P8W9_9PEZI</name>
<feature type="compositionally biased region" description="Basic and acidic residues" evidence="1">
    <location>
        <begin position="32"/>
        <end position="48"/>
    </location>
</feature>
<gene>
    <name evidence="2" type="ORF">BDY21DRAFT_180843</name>
</gene>
<dbReference type="Proteomes" id="UP000799766">
    <property type="component" value="Unassembled WGS sequence"/>
</dbReference>
<feature type="region of interest" description="Disordered" evidence="1">
    <location>
        <begin position="1"/>
        <end position="76"/>
    </location>
</feature>
<dbReference type="EMBL" id="MU001674">
    <property type="protein sequence ID" value="KAF2459903.1"/>
    <property type="molecule type" value="Genomic_DNA"/>
</dbReference>
<protein>
    <submittedName>
        <fullName evidence="2">Uncharacterized protein</fullName>
    </submittedName>
</protein>
<sequence>MDGRHGRAYVQLTPGLEDPWTGRTERHRRHPSEHLGPKQATRHVEHVRPKYAAQGIRQRRAFNGCRAGDGRRRWKR</sequence>
<organism evidence="2 3">
    <name type="scientific">Lineolata rhizophorae</name>
    <dbReference type="NCBI Taxonomy" id="578093"/>
    <lineage>
        <taxon>Eukaryota</taxon>
        <taxon>Fungi</taxon>
        <taxon>Dikarya</taxon>
        <taxon>Ascomycota</taxon>
        <taxon>Pezizomycotina</taxon>
        <taxon>Dothideomycetes</taxon>
        <taxon>Dothideomycetes incertae sedis</taxon>
        <taxon>Lineolatales</taxon>
        <taxon>Lineolataceae</taxon>
        <taxon>Lineolata</taxon>
    </lineage>
</organism>
<proteinExistence type="predicted"/>
<keyword evidence="3" id="KW-1185">Reference proteome</keyword>
<accession>A0A6A6P8W9</accession>
<evidence type="ECO:0000256" key="1">
    <source>
        <dbReference type="SAM" id="MobiDB-lite"/>
    </source>
</evidence>